<feature type="transmembrane region" description="Helical" evidence="8">
    <location>
        <begin position="138"/>
        <end position="160"/>
    </location>
</feature>
<dbReference type="Gene3D" id="1.20.1720.10">
    <property type="entry name" value="Multidrug resistance protein D"/>
    <property type="match status" value="1"/>
</dbReference>
<dbReference type="RefSeq" id="WP_380073846.1">
    <property type="nucleotide sequence ID" value="NZ_JBHRTO010000001.1"/>
</dbReference>
<evidence type="ECO:0000256" key="2">
    <source>
        <dbReference type="ARBA" id="ARBA00006236"/>
    </source>
</evidence>
<feature type="transmembrane region" description="Helical" evidence="8">
    <location>
        <begin position="81"/>
        <end position="103"/>
    </location>
</feature>
<proteinExistence type="inferred from homology"/>
<keyword evidence="4" id="KW-1003">Cell membrane</keyword>
<evidence type="ECO:0000256" key="3">
    <source>
        <dbReference type="ARBA" id="ARBA00022448"/>
    </source>
</evidence>
<keyword evidence="3 8" id="KW-0813">Transport</keyword>
<dbReference type="PANTHER" id="PTHR42718">
    <property type="entry name" value="MAJOR FACILITATOR SUPERFAMILY MULTIDRUG TRANSPORTER MFSC"/>
    <property type="match status" value="1"/>
</dbReference>
<keyword evidence="11" id="KW-1185">Reference proteome</keyword>
<keyword evidence="7 8" id="KW-0472">Membrane</keyword>
<evidence type="ECO:0000256" key="7">
    <source>
        <dbReference type="ARBA" id="ARBA00023136"/>
    </source>
</evidence>
<sequence length="390" mass="40090">MQTDTPKPIVSLRLIVLLGGLAAMSALSTNILLPGFPEIARDLQASPREMGLILSSFLLAFALGQLIAGPLSDRVGRVRPVLWGLALFVVGSVVVSMAPTLSILLGGRVVQALGICAAAVLSRAIARDLFEGPDLARVLSLTMIAMAAAPGFSPLIGGLLVELAGWRLTVVLVAVLAVVLSASYLRLGETLPPARRQIVPLSAIFRSYAALARQTIFLRPALAAALIIGGLYAMFGASPEILMGLHGLDRLQLGLFFAATVFVVFGAGLLAPRLAGRFGALPMMRLGTGLVTAGGLAMLLGSGLAIYILGVVIFLLGMGLLNPLATAAALQPFGREAGLASGLLGFLHMMAAAGSTAAVSLTPGNAQTTLGLWLTTVGMMALLCLGKRAA</sequence>
<feature type="transmembrane region" description="Helical" evidence="8">
    <location>
        <begin position="306"/>
        <end position="325"/>
    </location>
</feature>
<dbReference type="InterPro" id="IPR020846">
    <property type="entry name" value="MFS_dom"/>
</dbReference>
<dbReference type="PANTHER" id="PTHR42718:SF9">
    <property type="entry name" value="MAJOR FACILITATOR SUPERFAMILY MULTIDRUG TRANSPORTER MFSC"/>
    <property type="match status" value="1"/>
</dbReference>
<dbReference type="Proteomes" id="UP001595547">
    <property type="component" value="Unassembled WGS sequence"/>
</dbReference>
<evidence type="ECO:0000256" key="6">
    <source>
        <dbReference type="ARBA" id="ARBA00022989"/>
    </source>
</evidence>
<dbReference type="InterPro" id="IPR036259">
    <property type="entry name" value="MFS_trans_sf"/>
</dbReference>
<evidence type="ECO:0000313" key="10">
    <source>
        <dbReference type="EMBL" id="MFC3182265.1"/>
    </source>
</evidence>
<feature type="transmembrane region" description="Helical" evidence="8">
    <location>
        <begin position="12"/>
        <end position="32"/>
    </location>
</feature>
<comment type="caution">
    <text evidence="10">The sequence shown here is derived from an EMBL/GenBank/DDBJ whole genome shotgun (WGS) entry which is preliminary data.</text>
</comment>
<feature type="transmembrane region" description="Helical" evidence="8">
    <location>
        <begin position="370"/>
        <end position="386"/>
    </location>
</feature>
<feature type="transmembrane region" description="Helical" evidence="8">
    <location>
        <begin position="337"/>
        <end position="358"/>
    </location>
</feature>
<accession>A0ABV7J3S1</accession>
<name>A0ABV7J3S1_9RHOB</name>
<organism evidence="10 11">
    <name type="scientific">Cypionkella sinensis</name>
    <dbReference type="NCBI Taxonomy" id="1756043"/>
    <lineage>
        <taxon>Bacteria</taxon>
        <taxon>Pseudomonadati</taxon>
        <taxon>Pseudomonadota</taxon>
        <taxon>Alphaproteobacteria</taxon>
        <taxon>Rhodobacterales</taxon>
        <taxon>Paracoccaceae</taxon>
        <taxon>Cypionkella</taxon>
    </lineage>
</organism>
<comment type="subcellular location">
    <subcellularLocation>
        <location evidence="8">Cell inner membrane</location>
        <topology evidence="8">Multi-pass membrane protein</topology>
    </subcellularLocation>
    <subcellularLocation>
        <location evidence="1">Cell membrane</location>
        <topology evidence="1">Multi-pass membrane protein</topology>
    </subcellularLocation>
</comment>
<feature type="transmembrane region" description="Helical" evidence="8">
    <location>
        <begin position="52"/>
        <end position="69"/>
    </location>
</feature>
<reference evidence="11" key="1">
    <citation type="journal article" date="2019" name="Int. J. Syst. Evol. Microbiol.">
        <title>The Global Catalogue of Microorganisms (GCM) 10K type strain sequencing project: providing services to taxonomists for standard genome sequencing and annotation.</title>
        <authorList>
            <consortium name="The Broad Institute Genomics Platform"/>
            <consortium name="The Broad Institute Genome Sequencing Center for Infectious Disease"/>
            <person name="Wu L."/>
            <person name="Ma J."/>
        </authorList>
    </citation>
    <scope>NUCLEOTIDE SEQUENCE [LARGE SCALE GENOMIC DNA]</scope>
    <source>
        <strain evidence="11">KCTC 52039</strain>
    </source>
</reference>
<dbReference type="Pfam" id="PF07690">
    <property type="entry name" value="MFS_1"/>
    <property type="match status" value="1"/>
</dbReference>
<feature type="transmembrane region" description="Helical" evidence="8">
    <location>
        <begin position="216"/>
        <end position="235"/>
    </location>
</feature>
<dbReference type="EMBL" id="JBHRTO010000001">
    <property type="protein sequence ID" value="MFC3182265.1"/>
    <property type="molecule type" value="Genomic_DNA"/>
</dbReference>
<feature type="domain" description="Major facilitator superfamily (MFS) profile" evidence="9">
    <location>
        <begin position="14"/>
        <end position="390"/>
    </location>
</feature>
<keyword evidence="5 8" id="KW-0812">Transmembrane</keyword>
<feature type="transmembrane region" description="Helical" evidence="8">
    <location>
        <begin position="166"/>
        <end position="187"/>
    </location>
</feature>
<evidence type="ECO:0000256" key="4">
    <source>
        <dbReference type="ARBA" id="ARBA00022475"/>
    </source>
</evidence>
<keyword evidence="6 8" id="KW-1133">Transmembrane helix</keyword>
<gene>
    <name evidence="10" type="ORF">ACFOGH_14780</name>
</gene>
<feature type="transmembrane region" description="Helical" evidence="8">
    <location>
        <begin position="255"/>
        <end position="271"/>
    </location>
</feature>
<keyword evidence="8" id="KW-0997">Cell inner membrane</keyword>
<dbReference type="NCBIfam" id="TIGR00710">
    <property type="entry name" value="efflux_Bcr_CflA"/>
    <property type="match status" value="1"/>
</dbReference>
<evidence type="ECO:0000256" key="1">
    <source>
        <dbReference type="ARBA" id="ARBA00004651"/>
    </source>
</evidence>
<evidence type="ECO:0000256" key="8">
    <source>
        <dbReference type="RuleBase" id="RU365088"/>
    </source>
</evidence>
<comment type="similarity">
    <text evidence="2 8">Belongs to the major facilitator superfamily. Bcr/CmlA family.</text>
</comment>
<feature type="transmembrane region" description="Helical" evidence="8">
    <location>
        <begin position="283"/>
        <end position="300"/>
    </location>
</feature>
<dbReference type="CDD" id="cd17320">
    <property type="entry name" value="MFS_MdfA_MDR_like"/>
    <property type="match status" value="1"/>
</dbReference>
<dbReference type="SUPFAM" id="SSF103473">
    <property type="entry name" value="MFS general substrate transporter"/>
    <property type="match status" value="1"/>
</dbReference>
<evidence type="ECO:0000313" key="11">
    <source>
        <dbReference type="Proteomes" id="UP001595547"/>
    </source>
</evidence>
<dbReference type="PROSITE" id="PS50850">
    <property type="entry name" value="MFS"/>
    <property type="match status" value="1"/>
</dbReference>
<protein>
    <recommendedName>
        <fullName evidence="8">Bcr/CflA family efflux transporter</fullName>
    </recommendedName>
</protein>
<dbReference type="InterPro" id="IPR011701">
    <property type="entry name" value="MFS"/>
</dbReference>
<feature type="transmembrane region" description="Helical" evidence="8">
    <location>
        <begin position="109"/>
        <end position="126"/>
    </location>
</feature>
<evidence type="ECO:0000256" key="5">
    <source>
        <dbReference type="ARBA" id="ARBA00022692"/>
    </source>
</evidence>
<evidence type="ECO:0000259" key="9">
    <source>
        <dbReference type="PROSITE" id="PS50850"/>
    </source>
</evidence>
<dbReference type="InterPro" id="IPR004812">
    <property type="entry name" value="Efflux_drug-R_Bcr/CmlA"/>
</dbReference>